<comment type="caution">
    <text evidence="1">The sequence shown here is derived from an EMBL/GenBank/DDBJ whole genome shotgun (WGS) entry which is preliminary data.</text>
</comment>
<dbReference type="Proteomes" id="UP000054053">
    <property type="component" value="Unassembled WGS sequence"/>
</dbReference>
<dbReference type="EMBL" id="BBTG02000022">
    <property type="protein sequence ID" value="GAO16126.1"/>
    <property type="molecule type" value="Genomic_DNA"/>
</dbReference>
<evidence type="ECO:0000313" key="2">
    <source>
        <dbReference type="Proteomes" id="UP000054053"/>
    </source>
</evidence>
<organism evidence="1 2">
    <name type="scientific">Ustilaginoidea virens</name>
    <name type="common">Rice false smut fungus</name>
    <name type="synonym">Villosiclava virens</name>
    <dbReference type="NCBI Taxonomy" id="1159556"/>
    <lineage>
        <taxon>Eukaryota</taxon>
        <taxon>Fungi</taxon>
        <taxon>Dikarya</taxon>
        <taxon>Ascomycota</taxon>
        <taxon>Pezizomycotina</taxon>
        <taxon>Sordariomycetes</taxon>
        <taxon>Hypocreomycetidae</taxon>
        <taxon>Hypocreales</taxon>
        <taxon>Clavicipitaceae</taxon>
        <taxon>Ustilaginoidea</taxon>
    </lineage>
</organism>
<protein>
    <submittedName>
        <fullName evidence="1">Uncharacterized protein</fullName>
    </submittedName>
</protein>
<proteinExistence type="predicted"/>
<reference evidence="2" key="1">
    <citation type="journal article" date="2016" name="Genome Announc.">
        <title>Genome sequence of Ustilaginoidea virens IPU010, a rice pathogenic fungus causing false smut.</title>
        <authorList>
            <person name="Kumagai T."/>
            <person name="Ishii T."/>
            <person name="Terai G."/>
            <person name="Umemura M."/>
            <person name="Machida M."/>
            <person name="Asai K."/>
        </authorList>
    </citation>
    <scope>NUCLEOTIDE SEQUENCE [LARGE SCALE GENOMIC DNA]</scope>
    <source>
        <strain evidence="2">IPU010</strain>
    </source>
</reference>
<sequence length="56" mass="6059">MYAERKTHSQWLFEVQCVNSPQFVMAQGQFCGGATGLAEFVPGHPGNFPTVSVEAA</sequence>
<evidence type="ECO:0000313" key="1">
    <source>
        <dbReference type="EMBL" id="GAO16126.1"/>
    </source>
</evidence>
<gene>
    <name evidence="1" type="ORF">UVI_02040210</name>
</gene>
<name>A0A1B5KZN4_USTVR</name>
<dbReference type="AlphaFoldDB" id="A0A1B5KZN4"/>
<accession>A0A1B5KZN4</accession>